<feature type="region of interest" description="Disordered" evidence="1">
    <location>
        <begin position="92"/>
        <end position="116"/>
    </location>
</feature>
<dbReference type="Gene3D" id="3.10.180.10">
    <property type="entry name" value="2,3-Dihydroxybiphenyl 1,2-Dioxygenase, domain 1"/>
    <property type="match status" value="1"/>
</dbReference>
<feature type="domain" description="Glyoxalase-like" evidence="2">
    <location>
        <begin position="6"/>
        <end position="84"/>
    </location>
</feature>
<evidence type="ECO:0000313" key="6">
    <source>
        <dbReference type="Proteomes" id="UP001432292"/>
    </source>
</evidence>
<protein>
    <submittedName>
        <fullName evidence="4">VOC family protein</fullName>
    </submittedName>
</protein>
<dbReference type="EMBL" id="BLIN01000003">
    <property type="protein sequence ID" value="GFE05672.1"/>
    <property type="molecule type" value="Genomic_DNA"/>
</dbReference>
<dbReference type="CDD" id="cd06587">
    <property type="entry name" value="VOC"/>
    <property type="match status" value="1"/>
</dbReference>
<accession>A0A640S514</accession>
<dbReference type="InterPro" id="IPR029068">
    <property type="entry name" value="Glyas_Bleomycin-R_OHBP_Dase"/>
</dbReference>
<dbReference type="Proteomes" id="UP001432292">
    <property type="component" value="Chromosome"/>
</dbReference>
<dbReference type="Proteomes" id="UP000435837">
    <property type="component" value="Unassembled WGS sequence"/>
</dbReference>
<evidence type="ECO:0000313" key="3">
    <source>
        <dbReference type="EMBL" id="GFE05672.1"/>
    </source>
</evidence>
<reference evidence="3 5" key="1">
    <citation type="submission" date="2019-12" db="EMBL/GenBank/DDBJ databases">
        <title>Whole genome shotgun sequence of Streptomyces caniferus NBRC 15389.</title>
        <authorList>
            <person name="Ichikawa N."/>
            <person name="Kimura A."/>
            <person name="Kitahashi Y."/>
            <person name="Komaki H."/>
            <person name="Tamura T."/>
        </authorList>
    </citation>
    <scope>NUCLEOTIDE SEQUENCE [LARGE SCALE GENOMIC DNA]</scope>
    <source>
        <strain evidence="3 5">NBRC 15389</strain>
    </source>
</reference>
<dbReference type="OrthoDB" id="1645442at2"/>
<keyword evidence="6" id="KW-1185">Reference proteome</keyword>
<gene>
    <name evidence="4" type="ORF">OG727_00800</name>
    <name evidence="3" type="ORF">Scani_19400</name>
</gene>
<dbReference type="Pfam" id="PF18029">
    <property type="entry name" value="Glyoxalase_6"/>
    <property type="match status" value="1"/>
</dbReference>
<dbReference type="GeneID" id="96640608"/>
<reference evidence="4" key="2">
    <citation type="submission" date="2022-10" db="EMBL/GenBank/DDBJ databases">
        <title>The complete genomes of actinobacterial strains from the NBC collection.</title>
        <authorList>
            <person name="Joergensen T.S."/>
            <person name="Alvarez Arevalo M."/>
            <person name="Sterndorff E.B."/>
            <person name="Faurdal D."/>
            <person name="Vuksanovic O."/>
            <person name="Mourched A.-S."/>
            <person name="Charusanti P."/>
            <person name="Shaw S."/>
            <person name="Blin K."/>
            <person name="Weber T."/>
        </authorList>
    </citation>
    <scope>NUCLEOTIDE SEQUENCE</scope>
    <source>
        <strain evidence="4">NBC_01256</strain>
    </source>
</reference>
<dbReference type="RefSeq" id="WP_159472211.1">
    <property type="nucleotide sequence ID" value="NZ_BAAATH010000004.1"/>
</dbReference>
<evidence type="ECO:0000313" key="4">
    <source>
        <dbReference type="EMBL" id="WUS20953.1"/>
    </source>
</evidence>
<evidence type="ECO:0000313" key="5">
    <source>
        <dbReference type="Proteomes" id="UP000435837"/>
    </source>
</evidence>
<dbReference type="EMBL" id="CP108473">
    <property type="protein sequence ID" value="WUS20953.1"/>
    <property type="molecule type" value="Genomic_DNA"/>
</dbReference>
<sequence>MRLLSLTSDCPDPESVAAFHQRATGLELHGESHADFAGLGRPDRLFVGFQWVHDHQRPRRPDPTGPQRAQLDFSTISAEALSDLDSRASAHCLPLPQGERPPEGRVVCVSAGSSMA</sequence>
<name>A0A640S514_9ACTN</name>
<evidence type="ECO:0000259" key="2">
    <source>
        <dbReference type="Pfam" id="PF18029"/>
    </source>
</evidence>
<dbReference type="AlphaFoldDB" id="A0A640S514"/>
<proteinExistence type="predicted"/>
<dbReference type="InterPro" id="IPR041581">
    <property type="entry name" value="Glyoxalase_6"/>
</dbReference>
<organism evidence="3 5">
    <name type="scientific">Streptomyces caniferus</name>
    <dbReference type="NCBI Taxonomy" id="285557"/>
    <lineage>
        <taxon>Bacteria</taxon>
        <taxon>Bacillati</taxon>
        <taxon>Actinomycetota</taxon>
        <taxon>Actinomycetes</taxon>
        <taxon>Kitasatosporales</taxon>
        <taxon>Streptomycetaceae</taxon>
        <taxon>Streptomyces</taxon>
    </lineage>
</organism>
<evidence type="ECO:0000256" key="1">
    <source>
        <dbReference type="SAM" id="MobiDB-lite"/>
    </source>
</evidence>